<evidence type="ECO:0000313" key="2">
    <source>
        <dbReference type="Proteomes" id="UP000030686"/>
    </source>
</evidence>
<organism evidence="1 2">
    <name type="scientific">Penicillium roqueforti (strain FM164)</name>
    <dbReference type="NCBI Taxonomy" id="1365484"/>
    <lineage>
        <taxon>Eukaryota</taxon>
        <taxon>Fungi</taxon>
        <taxon>Dikarya</taxon>
        <taxon>Ascomycota</taxon>
        <taxon>Pezizomycotina</taxon>
        <taxon>Eurotiomycetes</taxon>
        <taxon>Eurotiomycetidae</taxon>
        <taxon>Eurotiales</taxon>
        <taxon>Aspergillaceae</taxon>
        <taxon>Penicillium</taxon>
    </lineage>
</organism>
<protein>
    <submittedName>
        <fullName evidence="1">Uncharacterized protein</fullName>
    </submittedName>
</protein>
<dbReference type="AlphaFoldDB" id="W6QQV0"/>
<proteinExistence type="predicted"/>
<keyword evidence="2" id="KW-1185">Reference proteome</keyword>
<evidence type="ECO:0000313" key="1">
    <source>
        <dbReference type="EMBL" id="CDM38331.1"/>
    </source>
</evidence>
<gene>
    <name evidence="1" type="ORF">PROQFM164_S11g000034</name>
</gene>
<dbReference type="Proteomes" id="UP000030686">
    <property type="component" value="Unassembled WGS sequence"/>
</dbReference>
<accession>W6QQV0</accession>
<dbReference type="EMBL" id="HG792025">
    <property type="protein sequence ID" value="CDM38331.1"/>
    <property type="molecule type" value="Genomic_DNA"/>
</dbReference>
<sequence>MDPALQPNMRGSGGSLVLKDGVWVARDYFRAEQGSRQSVTDRANSGLDWFGRLYGVGRKIKMINRVAE</sequence>
<name>W6QQV0_PENRF</name>
<reference evidence="1" key="1">
    <citation type="journal article" date="2014" name="Nat. Commun.">
        <title>Multiple recent horizontal transfers of a large genomic region in cheese making fungi.</title>
        <authorList>
            <person name="Cheeseman K."/>
            <person name="Ropars J."/>
            <person name="Renault P."/>
            <person name="Dupont J."/>
            <person name="Gouzy J."/>
            <person name="Branca A."/>
            <person name="Abraham A.L."/>
            <person name="Ceppi M."/>
            <person name="Conseiller E."/>
            <person name="Debuchy R."/>
            <person name="Malagnac F."/>
            <person name="Goarin A."/>
            <person name="Silar P."/>
            <person name="Lacoste S."/>
            <person name="Sallet E."/>
            <person name="Bensimon A."/>
            <person name="Giraud T."/>
            <person name="Brygoo Y."/>
        </authorList>
    </citation>
    <scope>NUCLEOTIDE SEQUENCE [LARGE SCALE GENOMIC DNA]</scope>
    <source>
        <strain evidence="1">FM164</strain>
    </source>
</reference>